<dbReference type="GO" id="GO:1903358">
    <property type="term" value="P:regulation of Golgi organization"/>
    <property type="evidence" value="ECO:0007669"/>
    <property type="project" value="TreeGrafter"/>
</dbReference>
<sequence>VLPCLDGLHRPEAVWRSGRCPSRQLTRLGEGWKYDSLIQAQARELSHLRQKMREGRGLCHLLAQHLRDTVKSFEELLRGTDIDYYMGQSFREHLAQGSQLAEKLSSKLSSSAWLSHRLIWGKELGMGHKMIETLQAKLQERCETPSSSHTVSESPRSDSSTSFLSDSPEACSDGDTASEYSRLQERCSEQPPCLAGTAESFCFSWALASVQPKAGPMGQSPLHMPRVDQGAQRGPDVPPSCLSPSPPLAGTGADLLEGHLAEIRSLRQRLEESICTNDRLREQLEHRLAATAKGNGTGRAAFQSLRTSCSYTRCWDPALQGSPVPGWALLLWGRRS</sequence>
<feature type="domain" description="Olduvai" evidence="2">
    <location>
        <begin position="102"/>
        <end position="177"/>
    </location>
</feature>
<dbReference type="GO" id="GO:0005813">
    <property type="term" value="C:centrosome"/>
    <property type="evidence" value="ECO:0007669"/>
    <property type="project" value="TreeGrafter"/>
</dbReference>
<feature type="compositionally biased region" description="Polar residues" evidence="1">
    <location>
        <begin position="144"/>
        <end position="153"/>
    </location>
</feature>
<evidence type="ECO:0000313" key="4">
    <source>
        <dbReference type="Proteomes" id="UP000694393"/>
    </source>
</evidence>
<dbReference type="GO" id="GO:0060090">
    <property type="term" value="F:molecular adaptor activity"/>
    <property type="evidence" value="ECO:0007669"/>
    <property type="project" value="TreeGrafter"/>
</dbReference>
<evidence type="ECO:0000313" key="3">
    <source>
        <dbReference type="Ensembl" id="ENSPCEP00000019166.1"/>
    </source>
</evidence>
<feature type="region of interest" description="Disordered" evidence="1">
    <location>
        <begin position="141"/>
        <end position="177"/>
    </location>
</feature>
<reference evidence="3" key="1">
    <citation type="submission" date="2025-08" db="UniProtKB">
        <authorList>
            <consortium name="Ensembl"/>
        </authorList>
    </citation>
    <scope>IDENTIFICATION</scope>
</reference>
<dbReference type="PANTHER" id="PTHR46501">
    <property type="entry name" value="MYOMEGALIN"/>
    <property type="match status" value="1"/>
</dbReference>
<dbReference type="Proteomes" id="UP000694393">
    <property type="component" value="Unplaced"/>
</dbReference>
<dbReference type="Ensembl" id="ENSPCET00000019817.1">
    <property type="protein sequence ID" value="ENSPCEP00000019166.1"/>
    <property type="gene ID" value="ENSPCEG00000014898.1"/>
</dbReference>
<name>A0A8C8SG05_9SAUR</name>
<dbReference type="AlphaFoldDB" id="A0A8C8SG05"/>
<dbReference type="InterPro" id="IPR052593">
    <property type="entry name" value="MT-associated_AKAP9-binding"/>
</dbReference>
<reference evidence="3" key="2">
    <citation type="submission" date="2025-09" db="UniProtKB">
        <authorList>
            <consortium name="Ensembl"/>
        </authorList>
    </citation>
    <scope>IDENTIFICATION</scope>
</reference>
<evidence type="ECO:0000256" key="1">
    <source>
        <dbReference type="SAM" id="MobiDB-lite"/>
    </source>
</evidence>
<dbReference type="GO" id="GO:0005794">
    <property type="term" value="C:Golgi apparatus"/>
    <property type="evidence" value="ECO:0007669"/>
    <property type="project" value="TreeGrafter"/>
</dbReference>
<evidence type="ECO:0000259" key="2">
    <source>
        <dbReference type="SMART" id="SM01148"/>
    </source>
</evidence>
<dbReference type="InterPro" id="IPR010630">
    <property type="entry name" value="Olduvai_dom"/>
</dbReference>
<dbReference type="GO" id="GO:0007098">
    <property type="term" value="P:centrosome cycle"/>
    <property type="evidence" value="ECO:0007669"/>
    <property type="project" value="TreeGrafter"/>
</dbReference>
<organism evidence="3 4">
    <name type="scientific">Pelusios castaneus</name>
    <name type="common">West African mud turtle</name>
    <dbReference type="NCBI Taxonomy" id="367368"/>
    <lineage>
        <taxon>Eukaryota</taxon>
        <taxon>Metazoa</taxon>
        <taxon>Chordata</taxon>
        <taxon>Craniata</taxon>
        <taxon>Vertebrata</taxon>
        <taxon>Euteleostomi</taxon>
        <taxon>Archelosauria</taxon>
        <taxon>Testudinata</taxon>
        <taxon>Testudines</taxon>
        <taxon>Pleurodira</taxon>
        <taxon>Pelomedusidae</taxon>
        <taxon>Pelusios</taxon>
    </lineage>
</organism>
<proteinExistence type="predicted"/>
<dbReference type="SMART" id="SM01148">
    <property type="entry name" value="DUF1220"/>
    <property type="match status" value="1"/>
</dbReference>
<feature type="region of interest" description="Disordered" evidence="1">
    <location>
        <begin position="214"/>
        <end position="248"/>
    </location>
</feature>
<keyword evidence="4" id="KW-1185">Reference proteome</keyword>
<feature type="compositionally biased region" description="Low complexity" evidence="1">
    <location>
        <begin position="157"/>
        <end position="168"/>
    </location>
</feature>
<accession>A0A8C8SG05</accession>
<dbReference type="GO" id="GO:0090063">
    <property type="term" value="P:positive regulation of microtubule nucleation"/>
    <property type="evidence" value="ECO:0007669"/>
    <property type="project" value="TreeGrafter"/>
</dbReference>
<protein>
    <recommendedName>
        <fullName evidence="2">Olduvai domain-containing protein</fullName>
    </recommendedName>
</protein>
<dbReference type="PANTHER" id="PTHR46501:SF2">
    <property type="entry name" value="MYOMEGALIN"/>
    <property type="match status" value="1"/>
</dbReference>